<dbReference type="Proteomes" id="UP000184526">
    <property type="component" value="Unassembled WGS sequence"/>
</dbReference>
<evidence type="ECO:0000313" key="2">
    <source>
        <dbReference type="Proteomes" id="UP000184526"/>
    </source>
</evidence>
<proteinExistence type="predicted"/>
<dbReference type="AlphaFoldDB" id="A0A1M5WVF0"/>
<dbReference type="OrthoDB" id="9779518at2"/>
<dbReference type="PANTHER" id="PTHR38074:SF1">
    <property type="entry name" value="ALTERED INHERITANCE OF MITOCHONDRIA PROTEIN 24, MITOCHONDRIAL"/>
    <property type="match status" value="1"/>
</dbReference>
<dbReference type="InterPro" id="IPR016031">
    <property type="entry name" value="Trp_RNA-bd_attenuator-like_dom"/>
</dbReference>
<dbReference type="RefSeq" id="WP_072831775.1">
    <property type="nucleotide sequence ID" value="NZ_FQXP01000006.1"/>
</dbReference>
<evidence type="ECO:0000313" key="1">
    <source>
        <dbReference type="EMBL" id="SHH91418.1"/>
    </source>
</evidence>
<keyword evidence="2" id="KW-1185">Reference proteome</keyword>
<name>A0A1M5WVF0_9CLOT</name>
<reference evidence="1 2" key="1">
    <citation type="submission" date="2016-11" db="EMBL/GenBank/DDBJ databases">
        <authorList>
            <person name="Jaros S."/>
            <person name="Januszkiewicz K."/>
            <person name="Wedrychowicz H."/>
        </authorList>
    </citation>
    <scope>NUCLEOTIDE SEQUENCE [LARGE SCALE GENOMIC DNA]</scope>
    <source>
        <strain evidence="1 2">DSM 3089</strain>
    </source>
</reference>
<dbReference type="InterPro" id="IPR002838">
    <property type="entry name" value="AIM24"/>
</dbReference>
<accession>A0A1M5WVF0</accession>
<organism evidence="1 2">
    <name type="scientific">Clostridium collagenovorans DSM 3089</name>
    <dbReference type="NCBI Taxonomy" id="1121306"/>
    <lineage>
        <taxon>Bacteria</taxon>
        <taxon>Bacillati</taxon>
        <taxon>Bacillota</taxon>
        <taxon>Clostridia</taxon>
        <taxon>Eubacteriales</taxon>
        <taxon>Clostridiaceae</taxon>
        <taxon>Clostridium</taxon>
    </lineage>
</organism>
<dbReference type="SUPFAM" id="SSF51219">
    <property type="entry name" value="TRAP-like"/>
    <property type="match status" value="1"/>
</dbReference>
<sequence>MKTNVTFKNNLRQIASMTGEKCIFEVFEFEELKGGNDIESALVLSFLKDSNIRLRQAKITLNNGAVRLESGALSYLRGDIEIDTKIGGIVGLGKKLFSSKATGETAFKPRYSGTGEITLEPSFGHYALVELFDETIIVDDGVFYAAEDSVEVGAWMQKNISSALMGNEGLFQTKISGTGIVLLELPVPEDEVIKYVLHEDTLKVDGNFAILRTSGVDFTVEKSAKSLIGSAASGEGFLNVFRGTGEVWLVPTEYIYKKLKTSGLSRVNNPGGSSNTQV</sequence>
<protein>
    <submittedName>
        <fullName evidence="1">Uncharacterized conserved protein, AIM24 family</fullName>
    </submittedName>
</protein>
<dbReference type="PANTHER" id="PTHR38074">
    <property type="entry name" value="ALTERED INHERITANCE OF MITOCHONDRIA PROTEIN 24, MITOCHONDRIAL"/>
    <property type="match status" value="1"/>
</dbReference>
<dbReference type="STRING" id="1121306.SAMN02745196_01894"/>
<dbReference type="Gene3D" id="3.60.160.10">
    <property type="entry name" value="Mitochondrial biogenesis AIM24"/>
    <property type="match status" value="1"/>
</dbReference>
<dbReference type="EMBL" id="FQXP01000006">
    <property type="protein sequence ID" value="SHH91418.1"/>
    <property type="molecule type" value="Genomic_DNA"/>
</dbReference>
<dbReference type="InterPro" id="IPR036983">
    <property type="entry name" value="AIM24_sf"/>
</dbReference>
<dbReference type="Pfam" id="PF01987">
    <property type="entry name" value="AIM24"/>
    <property type="match status" value="1"/>
</dbReference>
<gene>
    <name evidence="1" type="ORF">SAMN02745196_01894</name>
</gene>